<protein>
    <submittedName>
        <fullName evidence="1">Uncharacterized protein</fullName>
    </submittedName>
</protein>
<gene>
    <name evidence="1" type="ORF">OIU85_028851</name>
</gene>
<comment type="caution">
    <text evidence="1">The sequence shown here is derived from an EMBL/GenBank/DDBJ whole genome shotgun (WGS) entry which is preliminary data.</text>
</comment>
<organism evidence="1 2">
    <name type="scientific">Salix viminalis</name>
    <name type="common">Common osier</name>
    <name type="synonym">Basket willow</name>
    <dbReference type="NCBI Taxonomy" id="40686"/>
    <lineage>
        <taxon>Eukaryota</taxon>
        <taxon>Viridiplantae</taxon>
        <taxon>Streptophyta</taxon>
        <taxon>Embryophyta</taxon>
        <taxon>Tracheophyta</taxon>
        <taxon>Spermatophyta</taxon>
        <taxon>Magnoliopsida</taxon>
        <taxon>eudicotyledons</taxon>
        <taxon>Gunneridae</taxon>
        <taxon>Pentapetalae</taxon>
        <taxon>rosids</taxon>
        <taxon>fabids</taxon>
        <taxon>Malpighiales</taxon>
        <taxon>Salicaceae</taxon>
        <taxon>Saliceae</taxon>
        <taxon>Salix</taxon>
    </lineage>
</organism>
<dbReference type="EMBL" id="JAPFFL010000009">
    <property type="protein sequence ID" value="KAJ6702825.1"/>
    <property type="molecule type" value="Genomic_DNA"/>
</dbReference>
<name>A0A9Q0T6Z1_SALVM</name>
<sequence>MGGILRECWGILGVEMKKMLAKQKPRRVCGLSNIKDSNGKEKTKHGAWRGHCNRQQGKEARLKNDKCKMTNEKVVVPCETEVCD</sequence>
<reference evidence="1" key="1">
    <citation type="submission" date="2022-11" db="EMBL/GenBank/DDBJ databases">
        <authorList>
            <person name="Hyden B.L."/>
            <person name="Feng K."/>
            <person name="Yates T."/>
            <person name="Jawdy S."/>
            <person name="Smart L.B."/>
            <person name="Muchero W."/>
        </authorList>
    </citation>
    <scope>NUCLEOTIDE SEQUENCE</scope>
    <source>
        <tissue evidence="1">Shoot tip</tissue>
    </source>
</reference>
<reference evidence="1" key="2">
    <citation type="journal article" date="2023" name="Int. J. Mol. Sci.">
        <title>De Novo Assembly and Annotation of 11 Diverse Shrub Willow (Salix) Genomes Reveals Novel Gene Organization in Sex-Linked Regions.</title>
        <authorList>
            <person name="Hyden B."/>
            <person name="Feng K."/>
            <person name="Yates T.B."/>
            <person name="Jawdy S."/>
            <person name="Cereghino C."/>
            <person name="Smart L.B."/>
            <person name="Muchero W."/>
        </authorList>
    </citation>
    <scope>NUCLEOTIDE SEQUENCE [LARGE SCALE GENOMIC DNA]</scope>
    <source>
        <tissue evidence="1">Shoot tip</tissue>
    </source>
</reference>
<proteinExistence type="predicted"/>
<dbReference type="Proteomes" id="UP001151529">
    <property type="component" value="Chromosome 3"/>
</dbReference>
<evidence type="ECO:0000313" key="2">
    <source>
        <dbReference type="Proteomes" id="UP001151529"/>
    </source>
</evidence>
<accession>A0A9Q0T6Z1</accession>
<keyword evidence="2" id="KW-1185">Reference proteome</keyword>
<evidence type="ECO:0000313" key="1">
    <source>
        <dbReference type="EMBL" id="KAJ6702825.1"/>
    </source>
</evidence>
<dbReference type="AlphaFoldDB" id="A0A9Q0T6Z1"/>